<feature type="transmembrane region" description="Helical" evidence="1">
    <location>
        <begin position="53"/>
        <end position="71"/>
    </location>
</feature>
<feature type="domain" description="YdbS-like PH" evidence="2">
    <location>
        <begin position="73"/>
        <end position="150"/>
    </location>
</feature>
<gene>
    <name evidence="3" type="ORF">CDL10_04695</name>
</gene>
<reference evidence="3 4" key="1">
    <citation type="submission" date="2017-06" db="EMBL/GenBank/DDBJ databases">
        <title>Description of Avrilella dinanensis gen. nov. sp. nov.</title>
        <authorList>
            <person name="Leyer C."/>
            <person name="Sassi M."/>
            <person name="Minet J."/>
            <person name="Kayal S."/>
            <person name="Cattoir V."/>
        </authorList>
    </citation>
    <scope>NUCLEOTIDE SEQUENCE [LARGE SCALE GENOMIC DNA]</scope>
    <source>
        <strain evidence="3 4">UR159</strain>
    </source>
</reference>
<comment type="caution">
    <text evidence="3">The sequence shown here is derived from an EMBL/GenBank/DDBJ whole genome shotgun (WGS) entry which is preliminary data.</text>
</comment>
<feature type="transmembrane region" description="Helical" evidence="1">
    <location>
        <begin position="403"/>
        <end position="422"/>
    </location>
</feature>
<keyword evidence="4" id="KW-1185">Reference proteome</keyword>
<evidence type="ECO:0000256" key="1">
    <source>
        <dbReference type="SAM" id="Phobius"/>
    </source>
</evidence>
<dbReference type="PANTHER" id="PTHR34473">
    <property type="entry name" value="UPF0699 TRANSMEMBRANE PROTEIN YDBS"/>
    <property type="match status" value="1"/>
</dbReference>
<feature type="transmembrane region" description="Helical" evidence="1">
    <location>
        <begin position="377"/>
        <end position="397"/>
    </location>
</feature>
<accession>A0A2M9R4V8</accession>
<feature type="transmembrane region" description="Helical" evidence="1">
    <location>
        <begin position="201"/>
        <end position="217"/>
    </location>
</feature>
<evidence type="ECO:0000259" key="2">
    <source>
        <dbReference type="Pfam" id="PF03703"/>
    </source>
</evidence>
<dbReference type="OrthoDB" id="1049931at2"/>
<proteinExistence type="predicted"/>
<evidence type="ECO:0000313" key="3">
    <source>
        <dbReference type="EMBL" id="PJR03899.1"/>
    </source>
</evidence>
<protein>
    <recommendedName>
        <fullName evidence="2">YdbS-like PH domain-containing protein</fullName>
    </recommendedName>
</protein>
<feature type="domain" description="YdbS-like PH" evidence="2">
    <location>
        <begin position="274"/>
        <end position="348"/>
    </location>
</feature>
<feature type="transmembrane region" description="Helical" evidence="1">
    <location>
        <begin position="20"/>
        <end position="47"/>
    </location>
</feature>
<dbReference type="PANTHER" id="PTHR34473:SF2">
    <property type="entry name" value="UPF0699 TRANSMEMBRANE PROTEIN YDBT"/>
    <property type="match status" value="1"/>
</dbReference>
<feature type="domain" description="YdbS-like PH" evidence="2">
    <location>
        <begin position="422"/>
        <end position="493"/>
    </location>
</feature>
<sequence length="510" mass="59561">MKQMPKYDFSQPNKLARKALWLVLGNAVWVMFRSLWPILAVLALRGFDNKSPWLYIVFAGIFVLLISRLFINYFYYSYQVIDDELVINKGWLSKSKTVVKLGKIHEVNLNQKLIHKLIGLYMVKVDTAGSSKTEIAINGVDYRKALALKEVLTNTELAVSEETDKTEQQDETFISQPENTATEERIKIGLTSLIKIGLTRNYLQTLGLMIAFSFQIIEQTKDFLFTDEDEISIYNDIFNSVSYEQYIGLVGLLLAFGLIVFIILFNLIRTLFTYFNYQINIKNKQLTVSYGLTDSHITAVPSQKVQLFKVQQNYFQKLMNLFEVKIQQVESTENNKQKKGLVVPGANRLELDKIFHVIYQTDLEIPTEFLKPHKRILLLKFFWLCIPALIALGVFYYSETMHYAWVILPFLVFFYFLIYCGYRNEKLYIKDDFIVLKKGIWDVTTTYLQINKVQQISLSQSYFQEGRKLGSLNLYTAGGAVTLYYYDFGKLQKLSDEWLYKIEKNNYQWM</sequence>
<name>A0A2M9R4V8_9FLAO</name>
<keyword evidence="1" id="KW-0812">Transmembrane</keyword>
<dbReference type="AlphaFoldDB" id="A0A2M9R4V8"/>
<dbReference type="Pfam" id="PF03703">
    <property type="entry name" value="bPH_2"/>
    <property type="match status" value="3"/>
</dbReference>
<keyword evidence="1" id="KW-1133">Transmembrane helix</keyword>
<keyword evidence="1" id="KW-0472">Membrane</keyword>
<dbReference type="InterPro" id="IPR014529">
    <property type="entry name" value="UCP026631"/>
</dbReference>
<organism evidence="3 4">
    <name type="scientific">Avrilella dinanensis</name>
    <dbReference type="NCBI Taxonomy" id="2008672"/>
    <lineage>
        <taxon>Bacteria</taxon>
        <taxon>Pseudomonadati</taxon>
        <taxon>Bacteroidota</taxon>
        <taxon>Flavobacteriia</taxon>
        <taxon>Flavobacteriales</taxon>
        <taxon>Flavobacteriaceae</taxon>
        <taxon>Avrilella</taxon>
    </lineage>
</organism>
<dbReference type="RefSeq" id="WP_100677465.1">
    <property type="nucleotide sequence ID" value="NZ_NIPO01000001.1"/>
</dbReference>
<evidence type="ECO:0000313" key="4">
    <source>
        <dbReference type="Proteomes" id="UP000231960"/>
    </source>
</evidence>
<dbReference type="Proteomes" id="UP000231960">
    <property type="component" value="Unassembled WGS sequence"/>
</dbReference>
<feature type="transmembrane region" description="Helical" evidence="1">
    <location>
        <begin position="246"/>
        <end position="268"/>
    </location>
</feature>
<dbReference type="EMBL" id="NIPO01000001">
    <property type="protein sequence ID" value="PJR03899.1"/>
    <property type="molecule type" value="Genomic_DNA"/>
</dbReference>
<dbReference type="InterPro" id="IPR005182">
    <property type="entry name" value="YdbS-like_PH"/>
</dbReference>
<dbReference type="PIRSF" id="PIRSF026631">
    <property type="entry name" value="UCP026631"/>
    <property type="match status" value="1"/>
</dbReference>